<feature type="compositionally biased region" description="Polar residues" evidence="6">
    <location>
        <begin position="327"/>
        <end position="348"/>
    </location>
</feature>
<dbReference type="OrthoDB" id="273556at2759"/>
<dbReference type="CDD" id="cd16457">
    <property type="entry name" value="RING-H2_BRAP2"/>
    <property type="match status" value="1"/>
</dbReference>
<evidence type="ECO:0000256" key="2">
    <source>
        <dbReference type="ARBA" id="ARBA00022771"/>
    </source>
</evidence>
<dbReference type="InterPro" id="IPR001841">
    <property type="entry name" value="Znf_RING"/>
</dbReference>
<evidence type="ECO:0000313" key="9">
    <source>
        <dbReference type="EMBL" id="KAB8072916.1"/>
    </source>
</evidence>
<dbReference type="Pfam" id="PF02148">
    <property type="entry name" value="zf-UBP"/>
    <property type="match status" value="1"/>
</dbReference>
<gene>
    <name evidence="9" type="ORF">BDV29DRAFT_144341</name>
</gene>
<accession>A0A5N5WWJ0</accession>
<dbReference type="GO" id="GO:0005737">
    <property type="term" value="C:cytoplasm"/>
    <property type="evidence" value="ECO:0007669"/>
    <property type="project" value="TreeGrafter"/>
</dbReference>
<evidence type="ECO:0000259" key="7">
    <source>
        <dbReference type="PROSITE" id="PS50089"/>
    </source>
</evidence>
<feature type="region of interest" description="Disordered" evidence="6">
    <location>
        <begin position="48"/>
        <end position="100"/>
    </location>
</feature>
<dbReference type="InterPro" id="IPR047243">
    <property type="entry name" value="RING-H2_BRAP2"/>
</dbReference>
<dbReference type="Pfam" id="PF07576">
    <property type="entry name" value="BRAP2"/>
    <property type="match status" value="1"/>
</dbReference>
<evidence type="ECO:0000256" key="6">
    <source>
        <dbReference type="SAM" id="MobiDB-lite"/>
    </source>
</evidence>
<organism evidence="9 10">
    <name type="scientific">Aspergillus leporis</name>
    <dbReference type="NCBI Taxonomy" id="41062"/>
    <lineage>
        <taxon>Eukaryota</taxon>
        <taxon>Fungi</taxon>
        <taxon>Dikarya</taxon>
        <taxon>Ascomycota</taxon>
        <taxon>Pezizomycotina</taxon>
        <taxon>Eurotiomycetes</taxon>
        <taxon>Eurotiomycetidae</taxon>
        <taxon>Eurotiales</taxon>
        <taxon>Aspergillaceae</taxon>
        <taxon>Aspergillus</taxon>
        <taxon>Aspergillus subgen. Circumdati</taxon>
    </lineage>
</organism>
<feature type="coiled-coil region" evidence="5">
    <location>
        <begin position="613"/>
        <end position="668"/>
    </location>
</feature>
<keyword evidence="3" id="KW-0862">Zinc</keyword>
<feature type="region of interest" description="Disordered" evidence="6">
    <location>
        <begin position="686"/>
        <end position="712"/>
    </location>
</feature>
<dbReference type="PANTHER" id="PTHR24007:SF7">
    <property type="entry name" value="BRCA1-ASSOCIATED PROTEIN"/>
    <property type="match status" value="1"/>
</dbReference>
<feature type="region of interest" description="Disordered" evidence="6">
    <location>
        <begin position="325"/>
        <end position="367"/>
    </location>
</feature>
<feature type="compositionally biased region" description="Basic residues" evidence="6">
    <location>
        <begin position="702"/>
        <end position="712"/>
    </location>
</feature>
<dbReference type="SUPFAM" id="SSF57850">
    <property type="entry name" value="RING/U-box"/>
    <property type="match status" value="2"/>
</dbReference>
<dbReference type="GO" id="GO:0007265">
    <property type="term" value="P:Ras protein signal transduction"/>
    <property type="evidence" value="ECO:0007669"/>
    <property type="project" value="TreeGrafter"/>
</dbReference>
<keyword evidence="2 4" id="KW-0863">Zinc-finger</keyword>
<evidence type="ECO:0000256" key="1">
    <source>
        <dbReference type="ARBA" id="ARBA00022723"/>
    </source>
</evidence>
<feature type="domain" description="RING-type" evidence="7">
    <location>
        <begin position="382"/>
        <end position="421"/>
    </location>
</feature>
<dbReference type="CDD" id="cd12717">
    <property type="entry name" value="RRM_ETP1"/>
    <property type="match status" value="1"/>
</dbReference>
<dbReference type="EMBL" id="ML732237">
    <property type="protein sequence ID" value="KAB8072916.1"/>
    <property type="molecule type" value="Genomic_DNA"/>
</dbReference>
<dbReference type="AlphaFoldDB" id="A0A5N5WWJ0"/>
<feature type="compositionally biased region" description="Polar residues" evidence="6">
    <location>
        <begin position="61"/>
        <end position="85"/>
    </location>
</feature>
<feature type="domain" description="UBP-type" evidence="8">
    <location>
        <begin position="415"/>
        <end position="519"/>
    </location>
</feature>
<evidence type="ECO:0000256" key="3">
    <source>
        <dbReference type="ARBA" id="ARBA00022833"/>
    </source>
</evidence>
<dbReference type="Proteomes" id="UP000326565">
    <property type="component" value="Unassembled WGS sequence"/>
</dbReference>
<evidence type="ECO:0000256" key="4">
    <source>
        <dbReference type="PROSITE-ProRule" id="PRU00502"/>
    </source>
</evidence>
<dbReference type="InterPro" id="IPR013083">
    <property type="entry name" value="Znf_RING/FYVE/PHD"/>
</dbReference>
<dbReference type="GO" id="GO:0016567">
    <property type="term" value="P:protein ubiquitination"/>
    <property type="evidence" value="ECO:0007669"/>
    <property type="project" value="TreeGrafter"/>
</dbReference>
<proteinExistence type="predicted"/>
<dbReference type="InterPro" id="IPR034931">
    <property type="entry name" value="ETP1_RRM"/>
</dbReference>
<protein>
    <submittedName>
        <fullName evidence="9">Putative RING and UBP finger domain protein</fullName>
    </submittedName>
</protein>
<evidence type="ECO:0000313" key="10">
    <source>
        <dbReference type="Proteomes" id="UP000326565"/>
    </source>
</evidence>
<dbReference type="Gene3D" id="3.30.40.10">
    <property type="entry name" value="Zinc/RING finger domain, C3HC4 (zinc finger)"/>
    <property type="match status" value="2"/>
</dbReference>
<dbReference type="GO" id="GO:0008270">
    <property type="term" value="F:zinc ion binding"/>
    <property type="evidence" value="ECO:0007669"/>
    <property type="project" value="UniProtKB-KW"/>
</dbReference>
<dbReference type="Pfam" id="PF13639">
    <property type="entry name" value="zf-RING_2"/>
    <property type="match status" value="1"/>
</dbReference>
<dbReference type="PANTHER" id="PTHR24007">
    <property type="entry name" value="BRCA1-ASSOCIATED PROTEIN"/>
    <property type="match status" value="1"/>
</dbReference>
<dbReference type="InterPro" id="IPR011422">
    <property type="entry name" value="BRAP2/ETP1_RRM"/>
</dbReference>
<evidence type="ECO:0000256" key="5">
    <source>
        <dbReference type="SAM" id="Coils"/>
    </source>
</evidence>
<name>A0A5N5WWJ0_9EURO</name>
<keyword evidence="1" id="KW-0479">Metal-binding</keyword>
<dbReference type="SMART" id="SM00290">
    <property type="entry name" value="ZnF_UBP"/>
    <property type="match status" value="1"/>
</dbReference>
<feature type="compositionally biased region" description="Low complexity" evidence="6">
    <location>
        <begin position="351"/>
        <end position="365"/>
    </location>
</feature>
<keyword evidence="5" id="KW-0175">Coiled coil</keyword>
<keyword evidence="10" id="KW-1185">Reference proteome</keyword>
<evidence type="ECO:0000259" key="8">
    <source>
        <dbReference type="PROSITE" id="PS50271"/>
    </source>
</evidence>
<reference evidence="9 10" key="1">
    <citation type="submission" date="2019-04" db="EMBL/GenBank/DDBJ databases">
        <title>Friends and foes A comparative genomics study of 23 Aspergillus species from section Flavi.</title>
        <authorList>
            <consortium name="DOE Joint Genome Institute"/>
            <person name="Kjaerbolling I."/>
            <person name="Vesth T."/>
            <person name="Frisvad J.C."/>
            <person name="Nybo J.L."/>
            <person name="Theobald S."/>
            <person name="Kildgaard S."/>
            <person name="Isbrandt T."/>
            <person name="Kuo A."/>
            <person name="Sato A."/>
            <person name="Lyhne E.K."/>
            <person name="Kogle M.E."/>
            <person name="Wiebenga A."/>
            <person name="Kun R.S."/>
            <person name="Lubbers R.J."/>
            <person name="Makela M.R."/>
            <person name="Barry K."/>
            <person name="Chovatia M."/>
            <person name="Clum A."/>
            <person name="Daum C."/>
            <person name="Haridas S."/>
            <person name="He G."/>
            <person name="LaButti K."/>
            <person name="Lipzen A."/>
            <person name="Mondo S."/>
            <person name="Riley R."/>
            <person name="Salamov A."/>
            <person name="Simmons B.A."/>
            <person name="Magnuson J.K."/>
            <person name="Henrissat B."/>
            <person name="Mortensen U.H."/>
            <person name="Larsen T.O."/>
            <person name="Devries R.P."/>
            <person name="Grigoriev I.V."/>
            <person name="Machida M."/>
            <person name="Baker S.E."/>
            <person name="Andersen M.R."/>
        </authorList>
    </citation>
    <scope>NUCLEOTIDE SEQUENCE [LARGE SCALE GENOMIC DNA]</scope>
    <source>
        <strain evidence="9 10">CBS 151.66</strain>
    </source>
</reference>
<sequence length="712" mass="79313">MPSYFYHLAIEVFVRPPPCSRVAFNGANDQSPTSLSFDSTCEALQPFQKRSRRSARYHSNGKFSSSPTIASSDACGSNTATSTIPPATPHLYSKSPTNPSDFEKDLRLDKLSIECIDMVPSGEETLYPKRAGRRSDLQDNPVTTGIGTDILGGLRTKGNYIPLDQEISESVWGIVHLYRDAQETPYLTEEDYPSYLKGSAAARQPYDELGGGSRPRQDVRVEEQASSIHPDDECTTLCILAVPSYMSPSDFMGFVGEASMDDVSHFRMIRTARANRYMVLMKFRSGKKAKEWQKEWNGKVFNSMEPETCHVVFVKSVEIQAVDPQAQHRNSAAHQNSLYSSQSATSPPRASIPSTGQSSSSATLSMRPLAPPTPALIELPTCPVCLERMDETTGLLTIICQHVFHCTCLQKWKGSGCPVCRYTQDDFRRSSQGAPHEDEPTECNVCRSEINLWICLICGIVGCGRYDGAHAFDHYKETSHAFAMDLSTQRVWDYVGDAYVHRIIQSKTDGKLVELPAADNSALDPPDWTDAVPREKLENMSVEYTHLLTSQLESQRAYFEEIVERAVDKASQASAAAASAQEAAEKATASSRSIDAQYDKLVNETLPGLERDKIRTEKRAEKFEAMARKMEKEWREEKTINESLMKRIEHLTSEVESLRATNTDLSEQNRDLTFFISGSERLKNQSEDIVQGTVSVPEPQINKKKGKGKGRG</sequence>
<dbReference type="GO" id="GO:0061630">
    <property type="term" value="F:ubiquitin protein ligase activity"/>
    <property type="evidence" value="ECO:0007669"/>
    <property type="project" value="TreeGrafter"/>
</dbReference>
<dbReference type="SMART" id="SM00184">
    <property type="entry name" value="RING"/>
    <property type="match status" value="1"/>
</dbReference>
<dbReference type="PROSITE" id="PS50271">
    <property type="entry name" value="ZF_UBP"/>
    <property type="match status" value="1"/>
</dbReference>
<dbReference type="InterPro" id="IPR001607">
    <property type="entry name" value="Znf_UBP"/>
</dbReference>
<dbReference type="PROSITE" id="PS50089">
    <property type="entry name" value="ZF_RING_2"/>
    <property type="match status" value="1"/>
</dbReference>